<organism evidence="1 2">
    <name type="scientific">Rurimicrobium arvi</name>
    <dbReference type="NCBI Taxonomy" id="2049916"/>
    <lineage>
        <taxon>Bacteria</taxon>
        <taxon>Pseudomonadati</taxon>
        <taxon>Bacteroidota</taxon>
        <taxon>Chitinophagia</taxon>
        <taxon>Chitinophagales</taxon>
        <taxon>Chitinophagaceae</taxon>
        <taxon>Rurimicrobium</taxon>
    </lineage>
</organism>
<reference evidence="2" key="1">
    <citation type="journal article" date="2019" name="Int. J. Syst. Evol. Microbiol.">
        <title>The Global Catalogue of Microorganisms (GCM) 10K type strain sequencing project: providing services to taxonomists for standard genome sequencing and annotation.</title>
        <authorList>
            <consortium name="The Broad Institute Genomics Platform"/>
            <consortium name="The Broad Institute Genome Sequencing Center for Infectious Disease"/>
            <person name="Wu L."/>
            <person name="Ma J."/>
        </authorList>
    </citation>
    <scope>NUCLEOTIDE SEQUENCE [LARGE SCALE GENOMIC DNA]</scope>
    <source>
        <strain evidence="2">JCM 31921</strain>
    </source>
</reference>
<dbReference type="EMBL" id="BAABEZ010000022">
    <property type="protein sequence ID" value="GAA4454740.1"/>
    <property type="molecule type" value="Genomic_DNA"/>
</dbReference>
<dbReference type="Proteomes" id="UP001501410">
    <property type="component" value="Unassembled WGS sequence"/>
</dbReference>
<evidence type="ECO:0000313" key="1">
    <source>
        <dbReference type="EMBL" id="GAA4454740.1"/>
    </source>
</evidence>
<proteinExistence type="predicted"/>
<name>A0ABP8MR12_9BACT</name>
<sequence>MFKSFVVNVFFHIPATIPFYIAPRLANITMQERLIKLERQLDHLFDTILHPVLSNAGKKKLHAYMLGIDKFTTAANELIRAELKEFDDLEFRLAIKGMVRKFRHKLEMHPAVAVPS</sequence>
<accession>A0ABP8MR12</accession>
<comment type="caution">
    <text evidence="1">The sequence shown here is derived from an EMBL/GenBank/DDBJ whole genome shotgun (WGS) entry which is preliminary data.</text>
</comment>
<keyword evidence="2" id="KW-1185">Reference proteome</keyword>
<evidence type="ECO:0000313" key="2">
    <source>
        <dbReference type="Proteomes" id="UP001501410"/>
    </source>
</evidence>
<protein>
    <submittedName>
        <fullName evidence="1">Uncharacterized protein</fullName>
    </submittedName>
</protein>
<gene>
    <name evidence="1" type="ORF">GCM10023092_17220</name>
</gene>